<keyword evidence="1" id="KW-0732">Signal</keyword>
<name>A0A1E7LTR5_9ACTN</name>
<proteinExistence type="predicted"/>
<gene>
    <name evidence="2" type="ORF">AN221_16160</name>
</gene>
<protein>
    <recommendedName>
        <fullName evidence="4">Lipoprotein</fullName>
    </recommendedName>
</protein>
<dbReference type="Proteomes" id="UP000175971">
    <property type="component" value="Unassembled WGS sequence"/>
</dbReference>
<dbReference type="AlphaFoldDB" id="A0A1E7LTR5"/>
<dbReference type="EMBL" id="LJGZ01000078">
    <property type="protein sequence ID" value="OEV19619.1"/>
    <property type="molecule type" value="Genomic_DNA"/>
</dbReference>
<sequence>MSGHRWAARAAAGAAAVALTVTGGAVAQADDDIASLGAEQIADRSRDALLKVSSLHLSARGSVDGSGDSMSVDLALDRDGNCAGGIDMGEDGSVEIVKRADDVWLKPDRAFWETHVPIGGSTFDAILDGRYMKAKADDPRLLSVTEVCDLDTFRELIKDNRDAADRGTLTKGRETEVNGAPVIPVTRAQGDERVTVDVATEGEPYPVRITVEGPKEKGTVTFSGFDRPVPAGTPSADETVDVTALLGRSVKPV</sequence>
<comment type="caution">
    <text evidence="2">The sequence shown here is derived from an EMBL/GenBank/DDBJ whole genome shotgun (WGS) entry which is preliminary data.</text>
</comment>
<dbReference type="Gene3D" id="2.50.20.20">
    <property type="match status" value="1"/>
</dbReference>
<evidence type="ECO:0008006" key="4">
    <source>
        <dbReference type="Google" id="ProtNLM"/>
    </source>
</evidence>
<feature type="signal peptide" evidence="1">
    <location>
        <begin position="1"/>
        <end position="29"/>
    </location>
</feature>
<keyword evidence="3" id="KW-1185">Reference proteome</keyword>
<evidence type="ECO:0000256" key="1">
    <source>
        <dbReference type="SAM" id="SignalP"/>
    </source>
</evidence>
<evidence type="ECO:0000313" key="2">
    <source>
        <dbReference type="EMBL" id="OEV19619.1"/>
    </source>
</evidence>
<evidence type="ECO:0000313" key="3">
    <source>
        <dbReference type="Proteomes" id="UP000175971"/>
    </source>
</evidence>
<dbReference type="RefSeq" id="WP_070201555.1">
    <property type="nucleotide sequence ID" value="NZ_LJGZ01000078.1"/>
</dbReference>
<reference evidence="2 3" key="1">
    <citation type="journal article" date="2016" name="Front. Microbiol.">
        <title>Comparative Genomics Analysis of Streptomyces Species Reveals Their Adaptation to the Marine Environment and Their Diversity at the Genomic Level.</title>
        <authorList>
            <person name="Tian X."/>
            <person name="Zhang Z."/>
            <person name="Yang T."/>
            <person name="Chen M."/>
            <person name="Li J."/>
            <person name="Chen F."/>
            <person name="Yang J."/>
            <person name="Li W."/>
            <person name="Zhang B."/>
            <person name="Zhang Z."/>
            <person name="Wu J."/>
            <person name="Zhang C."/>
            <person name="Long L."/>
            <person name="Xiao J."/>
        </authorList>
    </citation>
    <scope>NUCLEOTIDE SEQUENCE [LARGE SCALE GENOMIC DNA]</scope>
    <source>
        <strain evidence="2 3">SCSIO M10372</strain>
    </source>
</reference>
<dbReference type="PATRIC" id="fig|518642.7.peg.74"/>
<dbReference type="OrthoDB" id="4350224at2"/>
<feature type="chain" id="PRO_5039516460" description="Lipoprotein" evidence="1">
    <location>
        <begin position="30"/>
        <end position="253"/>
    </location>
</feature>
<organism evidence="2 3">
    <name type="scientific">Streptomyces nanshensis</name>
    <dbReference type="NCBI Taxonomy" id="518642"/>
    <lineage>
        <taxon>Bacteria</taxon>
        <taxon>Bacillati</taxon>
        <taxon>Actinomycetota</taxon>
        <taxon>Actinomycetes</taxon>
        <taxon>Kitasatosporales</taxon>
        <taxon>Streptomycetaceae</taxon>
        <taxon>Streptomyces</taxon>
    </lineage>
</organism>
<accession>A0A1E7LTR5</accession>